<evidence type="ECO:0000256" key="4">
    <source>
        <dbReference type="SAM" id="Phobius"/>
    </source>
</evidence>
<dbReference type="Gene3D" id="2.40.50.100">
    <property type="match status" value="1"/>
</dbReference>
<dbReference type="OrthoDB" id="1995149at2"/>
<dbReference type="InterPro" id="IPR058637">
    <property type="entry name" value="YknX-like_C"/>
</dbReference>
<feature type="compositionally biased region" description="Low complexity" evidence="3">
    <location>
        <begin position="496"/>
        <end position="506"/>
    </location>
</feature>
<sequence>MGVMFKKKKDNDMTELKEVKPARKKNKKLIKRIIIAGVIIVILALIILPRLFTPEVLPTVTTQKAYKGDIEQVLSTSGFVESEETKICYSDVSAKITEFNVEKGSNVHSGDVLVAFDEQALENAYKQQELQNNASKAEYAQVLADASENATKYQNSSTDVSVLEQQVEDQQNSVESIQVSINDEANYLTNLNSDLAAIQASLEEATTANNTSKVEKYTKKIKEIKKKIKNSNDYTTDLNNQLISAQNELSELQSNLSEQKSIKSTSEAGLLSGNEKTQKSATTQVTSLTLEQAQANLEKAKAGITAEFNGIITDVQAAQGATVAEGTALFTIASNEDVKLTVALTKYDLEDVKEGQTATITLGASTYTGTVTKISRVATTNSAGAAVINADIHIDNPDDNIYLGVEAKVKISVGSASNVVLVPVECINTDKDGSFCYVVENGTVVRKNVTTGLSSDEYIEVKEGIAEGEEVISEITTNIVEGAKVTVIPSQDISVTDTTTSDTTENATEESTEKTSEETTENETEETTTASDQDITADSKDTQNSEDNTNSDEPVQE</sequence>
<dbReference type="NCBIfam" id="TIGR01730">
    <property type="entry name" value="RND_mfp"/>
    <property type="match status" value="1"/>
</dbReference>
<dbReference type="Gene3D" id="1.10.287.470">
    <property type="entry name" value="Helix hairpin bin"/>
    <property type="match status" value="1"/>
</dbReference>
<dbReference type="Gene3D" id="2.40.420.20">
    <property type="match status" value="1"/>
</dbReference>
<feature type="region of interest" description="Disordered" evidence="3">
    <location>
        <begin position="495"/>
        <end position="557"/>
    </location>
</feature>
<dbReference type="Gene3D" id="2.40.30.170">
    <property type="match status" value="1"/>
</dbReference>
<dbReference type="PANTHER" id="PTHR30469:SF33">
    <property type="entry name" value="SLR1207 PROTEIN"/>
    <property type="match status" value="1"/>
</dbReference>
<organism evidence="6 7">
    <name type="scientific">Lachnotalea glycerini</name>
    <dbReference type="NCBI Taxonomy" id="1763509"/>
    <lineage>
        <taxon>Bacteria</taxon>
        <taxon>Bacillati</taxon>
        <taxon>Bacillota</taxon>
        <taxon>Clostridia</taxon>
        <taxon>Lachnospirales</taxon>
        <taxon>Lachnospiraceae</taxon>
        <taxon>Lachnotalea</taxon>
    </lineage>
</organism>
<keyword evidence="4" id="KW-0812">Transmembrane</keyword>
<keyword evidence="7" id="KW-1185">Reference proteome</keyword>
<dbReference type="PANTHER" id="PTHR30469">
    <property type="entry name" value="MULTIDRUG RESISTANCE PROTEIN MDTA"/>
    <property type="match status" value="1"/>
</dbReference>
<dbReference type="SUPFAM" id="SSF111369">
    <property type="entry name" value="HlyD-like secretion proteins"/>
    <property type="match status" value="1"/>
</dbReference>
<evidence type="ECO:0000256" key="2">
    <source>
        <dbReference type="SAM" id="Coils"/>
    </source>
</evidence>
<dbReference type="Proteomes" id="UP000216411">
    <property type="component" value="Unassembled WGS sequence"/>
</dbReference>
<accession>A0A371JHN5</accession>
<feature type="domain" description="YknX-like C-terminal permuted SH3-like" evidence="5">
    <location>
        <begin position="420"/>
        <end position="487"/>
    </location>
</feature>
<dbReference type="AlphaFoldDB" id="A0A371JHN5"/>
<keyword evidence="2" id="KW-0175">Coiled coil</keyword>
<evidence type="ECO:0000313" key="7">
    <source>
        <dbReference type="Proteomes" id="UP000216411"/>
    </source>
</evidence>
<comment type="similarity">
    <text evidence="1">Belongs to the membrane fusion protein (MFP) (TC 8.A.1) family.</text>
</comment>
<feature type="compositionally biased region" description="Polar residues" evidence="3">
    <location>
        <begin position="545"/>
        <end position="557"/>
    </location>
</feature>
<evidence type="ECO:0000256" key="3">
    <source>
        <dbReference type="SAM" id="MobiDB-lite"/>
    </source>
</evidence>
<dbReference type="GO" id="GO:1990281">
    <property type="term" value="C:efflux pump complex"/>
    <property type="evidence" value="ECO:0007669"/>
    <property type="project" value="TreeGrafter"/>
</dbReference>
<keyword evidence="4" id="KW-1133">Transmembrane helix</keyword>
<keyword evidence="4" id="KW-0472">Membrane</keyword>
<evidence type="ECO:0000256" key="1">
    <source>
        <dbReference type="ARBA" id="ARBA00009477"/>
    </source>
</evidence>
<evidence type="ECO:0000313" key="6">
    <source>
        <dbReference type="EMBL" id="RDY32234.1"/>
    </source>
</evidence>
<proteinExistence type="inferred from homology"/>
<reference evidence="6 7" key="1">
    <citation type="journal article" date="2017" name="Genome Announc.">
        <title>Draft Genome Sequence of a Sporulating and Motile Strain of Lachnotalea glycerini Isolated from Water in Quebec City, Canada.</title>
        <authorList>
            <person name="Maheux A.F."/>
            <person name="Boudreau D.K."/>
            <person name="Berube E."/>
            <person name="Boissinot M."/>
            <person name="Raymond F."/>
            <person name="Brodeur S."/>
            <person name="Corbeil J."/>
            <person name="Isabel S."/>
            <person name="Omar R.F."/>
            <person name="Bergeron M.G."/>
        </authorList>
    </citation>
    <scope>NUCLEOTIDE SEQUENCE [LARGE SCALE GENOMIC DNA]</scope>
    <source>
        <strain evidence="6 7">CCRI-19302</strain>
    </source>
</reference>
<evidence type="ECO:0000259" key="5">
    <source>
        <dbReference type="Pfam" id="PF25989"/>
    </source>
</evidence>
<gene>
    <name evidence="6" type="ORF">CG710_006020</name>
</gene>
<protein>
    <submittedName>
        <fullName evidence="6">Efflux RND transporter periplasmic adaptor subunit</fullName>
    </submittedName>
</protein>
<dbReference type="GO" id="GO:0015562">
    <property type="term" value="F:efflux transmembrane transporter activity"/>
    <property type="evidence" value="ECO:0007669"/>
    <property type="project" value="TreeGrafter"/>
</dbReference>
<dbReference type="InterPro" id="IPR006143">
    <property type="entry name" value="RND_pump_MFP"/>
</dbReference>
<dbReference type="Pfam" id="PF25989">
    <property type="entry name" value="YknX_C"/>
    <property type="match status" value="1"/>
</dbReference>
<feature type="coiled-coil region" evidence="2">
    <location>
        <begin position="188"/>
        <end position="262"/>
    </location>
</feature>
<comment type="caution">
    <text evidence="6">The sequence shown here is derived from an EMBL/GenBank/DDBJ whole genome shotgun (WGS) entry which is preliminary data.</text>
</comment>
<dbReference type="EMBL" id="NOKA02000005">
    <property type="protein sequence ID" value="RDY32234.1"/>
    <property type="molecule type" value="Genomic_DNA"/>
</dbReference>
<name>A0A371JHN5_9FIRM</name>
<feature type="transmembrane region" description="Helical" evidence="4">
    <location>
        <begin position="33"/>
        <end position="52"/>
    </location>
</feature>